<sequence length="151" mass="15619">MQVVSSRRRTERTLAVRPLLAGPLPSASDCVLEGGYDFMGCPVCTASSQVGAPDCQQVLLAGAIGRGTCSHQKVAPTAPVDQAWKSGQRPRGSGYSEAVQLQMLGDLGSRREVPSTSGSSLSRSPSSRVQAEVVVAAPPPPTPALQAHLAV</sequence>
<evidence type="ECO:0000313" key="1">
    <source>
        <dbReference type="EMBL" id="KAL3961621.1"/>
    </source>
</evidence>
<dbReference type="Proteomes" id="UP001638806">
    <property type="component" value="Unassembled WGS sequence"/>
</dbReference>
<accession>A0ACC4DZ36</accession>
<name>A0ACC4DZ36_PURLI</name>
<organism evidence="1 2">
    <name type="scientific">Purpureocillium lilacinum</name>
    <name type="common">Paecilomyces lilacinus</name>
    <dbReference type="NCBI Taxonomy" id="33203"/>
    <lineage>
        <taxon>Eukaryota</taxon>
        <taxon>Fungi</taxon>
        <taxon>Dikarya</taxon>
        <taxon>Ascomycota</taxon>
        <taxon>Pezizomycotina</taxon>
        <taxon>Sordariomycetes</taxon>
        <taxon>Hypocreomycetidae</taxon>
        <taxon>Hypocreales</taxon>
        <taxon>Ophiocordycipitaceae</taxon>
        <taxon>Purpureocillium</taxon>
    </lineage>
</organism>
<proteinExistence type="predicted"/>
<gene>
    <name evidence="1" type="ORF">ACCO45_003144</name>
</gene>
<comment type="caution">
    <text evidence="1">The sequence shown here is derived from an EMBL/GenBank/DDBJ whole genome shotgun (WGS) entry which is preliminary data.</text>
</comment>
<keyword evidence="2" id="KW-1185">Reference proteome</keyword>
<evidence type="ECO:0000313" key="2">
    <source>
        <dbReference type="Proteomes" id="UP001638806"/>
    </source>
</evidence>
<reference evidence="1" key="1">
    <citation type="submission" date="2024-12" db="EMBL/GenBank/DDBJ databases">
        <title>Comparative genomics and development of molecular markers within Purpureocillium lilacinum and among Purpureocillium species.</title>
        <authorList>
            <person name="Yeh Z.-Y."/>
            <person name="Ni N.-T."/>
            <person name="Lo P.-H."/>
            <person name="Mushyakhwo K."/>
            <person name="Lin C.-F."/>
            <person name="Nai Y.-S."/>
        </authorList>
    </citation>
    <scope>NUCLEOTIDE SEQUENCE</scope>
    <source>
        <strain evidence="1">NCHU-NPUST-175</strain>
    </source>
</reference>
<protein>
    <submittedName>
        <fullName evidence="1">Uncharacterized protein</fullName>
    </submittedName>
</protein>
<dbReference type="EMBL" id="JBGNUJ010000003">
    <property type="protein sequence ID" value="KAL3961621.1"/>
    <property type="molecule type" value="Genomic_DNA"/>
</dbReference>